<protein>
    <recommendedName>
        <fullName evidence="2">Helicase ATP-binding domain-containing protein</fullName>
    </recommendedName>
</protein>
<comment type="caution">
    <text evidence="1">The sequence shown here is derived from an EMBL/GenBank/DDBJ whole genome shotgun (WGS) entry which is preliminary data.</text>
</comment>
<dbReference type="EMBL" id="BARS01030312">
    <property type="protein sequence ID" value="GAG20351.1"/>
    <property type="molecule type" value="Genomic_DNA"/>
</dbReference>
<feature type="non-terminal residue" evidence="1">
    <location>
        <position position="263"/>
    </location>
</feature>
<dbReference type="InterPro" id="IPR027417">
    <property type="entry name" value="P-loop_NTPase"/>
</dbReference>
<reference evidence="1" key="1">
    <citation type="journal article" date="2014" name="Front. Microbiol.">
        <title>High frequency of phylogenetically diverse reductive dehalogenase-homologous genes in deep subseafloor sedimentary metagenomes.</title>
        <authorList>
            <person name="Kawai M."/>
            <person name="Futagami T."/>
            <person name="Toyoda A."/>
            <person name="Takaki Y."/>
            <person name="Nishi S."/>
            <person name="Hori S."/>
            <person name="Arai W."/>
            <person name="Tsubouchi T."/>
            <person name="Morono Y."/>
            <person name="Uchiyama I."/>
            <person name="Ito T."/>
            <person name="Fujiyama A."/>
            <person name="Inagaki F."/>
            <person name="Takami H."/>
        </authorList>
    </citation>
    <scope>NUCLEOTIDE SEQUENCE</scope>
    <source>
        <strain evidence="1">Expedition CK06-06</strain>
    </source>
</reference>
<dbReference type="Gene3D" id="3.40.50.10810">
    <property type="entry name" value="Tandem AAA-ATPase domain"/>
    <property type="match status" value="1"/>
</dbReference>
<dbReference type="InterPro" id="IPR038718">
    <property type="entry name" value="SNF2-like_sf"/>
</dbReference>
<evidence type="ECO:0000313" key="1">
    <source>
        <dbReference type="EMBL" id="GAG20351.1"/>
    </source>
</evidence>
<sequence length="263" mass="30257">LQASGAGPDTESNGRTLAHAPWDLLIVDECHHFAPQSGRRASQRTRMLREIRFLFEHRIFASATPHNGKTVCFTGLLELLDPIRFQMTVEMDKKDKAHLAEVRIRRLKEEINQQSFRPPFAEQLPPVELPIKVSAQESALYDALREYRKHGQAALARASAKERWLGQFIYSLLTKRLLSCPYAFARTWWRHVEEETAEPEPRSLFDMARVSAERAEEQTKSDDERSLLEEDAARYSGAYFRTQGRSIEDLQGRVKKALESLGY</sequence>
<dbReference type="SUPFAM" id="SSF52540">
    <property type="entry name" value="P-loop containing nucleoside triphosphate hydrolases"/>
    <property type="match status" value="1"/>
</dbReference>
<evidence type="ECO:0008006" key="2">
    <source>
        <dbReference type="Google" id="ProtNLM"/>
    </source>
</evidence>
<gene>
    <name evidence="1" type="ORF">S01H1_47281</name>
</gene>
<name>X0X5S0_9ZZZZ</name>
<proteinExistence type="predicted"/>
<dbReference type="AlphaFoldDB" id="X0X5S0"/>
<feature type="non-terminal residue" evidence="1">
    <location>
        <position position="1"/>
    </location>
</feature>
<organism evidence="1">
    <name type="scientific">marine sediment metagenome</name>
    <dbReference type="NCBI Taxonomy" id="412755"/>
    <lineage>
        <taxon>unclassified sequences</taxon>
        <taxon>metagenomes</taxon>
        <taxon>ecological metagenomes</taxon>
    </lineage>
</organism>
<accession>X0X5S0</accession>